<dbReference type="OrthoDB" id="2248014at2759"/>
<evidence type="ECO:0000259" key="8">
    <source>
        <dbReference type="PROSITE" id="PS50235"/>
    </source>
</evidence>
<keyword evidence="5 7" id="KW-0378">Hydrolase</keyword>
<dbReference type="InterPro" id="IPR050164">
    <property type="entry name" value="Peptidase_C19"/>
</dbReference>
<evidence type="ECO:0000256" key="2">
    <source>
        <dbReference type="ARBA" id="ARBA00009085"/>
    </source>
</evidence>
<dbReference type="GO" id="GO:0016579">
    <property type="term" value="P:protein deubiquitination"/>
    <property type="evidence" value="ECO:0007669"/>
    <property type="project" value="InterPro"/>
</dbReference>
<dbReference type="CDD" id="cd02662">
    <property type="entry name" value="Peptidase_C19F"/>
    <property type="match status" value="1"/>
</dbReference>
<evidence type="ECO:0000313" key="9">
    <source>
        <dbReference type="Proteomes" id="UP000025227"/>
    </source>
</evidence>
<evidence type="ECO:0000256" key="3">
    <source>
        <dbReference type="ARBA" id="ARBA00022670"/>
    </source>
</evidence>
<dbReference type="InterPro" id="IPR038765">
    <property type="entry name" value="Papain-like_cys_pep_sf"/>
</dbReference>
<evidence type="ECO:0000256" key="1">
    <source>
        <dbReference type="ARBA" id="ARBA00000707"/>
    </source>
</evidence>
<keyword evidence="6 7" id="KW-0788">Thiol protease</keyword>
<evidence type="ECO:0000256" key="5">
    <source>
        <dbReference type="ARBA" id="ARBA00022801"/>
    </source>
</evidence>
<dbReference type="AlphaFoldDB" id="A0A7I4YBV8"/>
<evidence type="ECO:0000313" key="10">
    <source>
        <dbReference type="WBParaSite" id="HCON_00074950-00001"/>
    </source>
</evidence>
<dbReference type="Pfam" id="PF00443">
    <property type="entry name" value="UCH"/>
    <property type="match status" value="1"/>
</dbReference>
<sequence>MYDPYMSRGALVTGAIVSGTILAAVIYYQATKPKNRSAAKPTGVPGLRNLGNTCYANALLQGLSSLPSMVRWLSEIDTSMSDLRYGFLYELKDVVMKLNDPSTILYDVSGVMSTLAKHNWNITVGVEHDLHELLNVFATTWEEELQEMKKRLLSSSLLQFNETDGLPGNSARIGAGSGSSGDAPLSPISRRELVFQRCADIVRVEAKLRAPCFGLTATELRCCQSDCGFKKLRYDTFGVISLTIPKMFMGMSVTIEALLRKYFCMEVIRGATCDRCKSRTGKRDSGLFKKQGFSKLPQSLIIRIERVGVLPSGNEFKLADHVEFGETLDVRDLCFYRNKEADYNMSMARRPESTSRIVGGAAGNEHPLTRRPSSSGLVSPFGIIDGGSFVAERRESARYKYQLRAVSEHRGVPQSGHFVTYRRGIHDPHTWHLTNDAKVKRVPYSQVSSAQAYMLYYERIQPNRWYKQSNVLLRP</sequence>
<evidence type="ECO:0000256" key="4">
    <source>
        <dbReference type="ARBA" id="ARBA00022786"/>
    </source>
</evidence>
<protein>
    <recommendedName>
        <fullName evidence="7">Ubiquitin carboxyl-terminal hydrolase</fullName>
        <ecNumber evidence="7">3.4.19.12</ecNumber>
    </recommendedName>
</protein>
<comment type="similarity">
    <text evidence="2 7">Belongs to the peptidase C19 family.</text>
</comment>
<keyword evidence="9" id="KW-1185">Reference proteome</keyword>
<dbReference type="GO" id="GO:0005634">
    <property type="term" value="C:nucleus"/>
    <property type="evidence" value="ECO:0007669"/>
    <property type="project" value="TreeGrafter"/>
</dbReference>
<evidence type="ECO:0000256" key="7">
    <source>
        <dbReference type="RuleBase" id="RU366025"/>
    </source>
</evidence>
<feature type="domain" description="USP" evidence="8">
    <location>
        <begin position="45"/>
        <end position="460"/>
    </location>
</feature>
<dbReference type="Gene3D" id="3.90.70.10">
    <property type="entry name" value="Cysteine proteinases"/>
    <property type="match status" value="1"/>
</dbReference>
<dbReference type="PROSITE" id="PS00972">
    <property type="entry name" value="USP_1"/>
    <property type="match status" value="1"/>
</dbReference>
<organism evidence="9 10">
    <name type="scientific">Haemonchus contortus</name>
    <name type="common">Barber pole worm</name>
    <dbReference type="NCBI Taxonomy" id="6289"/>
    <lineage>
        <taxon>Eukaryota</taxon>
        <taxon>Metazoa</taxon>
        <taxon>Ecdysozoa</taxon>
        <taxon>Nematoda</taxon>
        <taxon>Chromadorea</taxon>
        <taxon>Rhabditida</taxon>
        <taxon>Rhabditina</taxon>
        <taxon>Rhabditomorpha</taxon>
        <taxon>Strongyloidea</taxon>
        <taxon>Trichostrongylidae</taxon>
        <taxon>Haemonchus</taxon>
    </lineage>
</organism>
<dbReference type="GO" id="GO:0004843">
    <property type="term" value="F:cysteine-type deubiquitinase activity"/>
    <property type="evidence" value="ECO:0007669"/>
    <property type="project" value="UniProtKB-UniRule"/>
</dbReference>
<keyword evidence="3 7" id="KW-0645">Protease</keyword>
<evidence type="ECO:0000256" key="6">
    <source>
        <dbReference type="ARBA" id="ARBA00022807"/>
    </source>
</evidence>
<dbReference type="PROSITE" id="PS50235">
    <property type="entry name" value="USP_3"/>
    <property type="match status" value="1"/>
</dbReference>
<dbReference type="GO" id="GO:0005829">
    <property type="term" value="C:cytosol"/>
    <property type="evidence" value="ECO:0007669"/>
    <property type="project" value="TreeGrafter"/>
</dbReference>
<keyword evidence="4 7" id="KW-0833">Ubl conjugation pathway</keyword>
<dbReference type="PANTHER" id="PTHR24006">
    <property type="entry name" value="UBIQUITIN CARBOXYL-TERMINAL HYDROLASE"/>
    <property type="match status" value="1"/>
</dbReference>
<dbReference type="InterPro" id="IPR028889">
    <property type="entry name" value="USP"/>
</dbReference>
<dbReference type="PANTHER" id="PTHR24006:SF888">
    <property type="entry name" value="UBIQUITIN CARBOXYL-TERMINAL HYDROLASE 30"/>
    <property type="match status" value="1"/>
</dbReference>
<dbReference type="EC" id="3.4.19.12" evidence="7"/>
<dbReference type="OMA" id="YIQGASC"/>
<proteinExistence type="inferred from homology"/>
<dbReference type="PROSITE" id="PS00973">
    <property type="entry name" value="USP_2"/>
    <property type="match status" value="1"/>
</dbReference>
<accession>A0A7I4YBV8</accession>
<reference evidence="10" key="1">
    <citation type="submission" date="2020-12" db="UniProtKB">
        <authorList>
            <consortium name="WormBaseParasite"/>
        </authorList>
    </citation>
    <scope>IDENTIFICATION</scope>
    <source>
        <strain evidence="10">MHco3</strain>
    </source>
</reference>
<dbReference type="InterPro" id="IPR018200">
    <property type="entry name" value="USP_CS"/>
</dbReference>
<name>A0A7I4YBV8_HAECO</name>
<dbReference type="SUPFAM" id="SSF54001">
    <property type="entry name" value="Cysteine proteinases"/>
    <property type="match status" value="1"/>
</dbReference>
<dbReference type="GO" id="GO:0006508">
    <property type="term" value="P:proteolysis"/>
    <property type="evidence" value="ECO:0007669"/>
    <property type="project" value="UniProtKB-KW"/>
</dbReference>
<comment type="catalytic activity">
    <reaction evidence="1 7">
        <text>Thiol-dependent hydrolysis of ester, thioester, amide, peptide and isopeptide bonds formed by the C-terminal Gly of ubiquitin (a 76-residue protein attached to proteins as an intracellular targeting signal).</text>
        <dbReference type="EC" id="3.4.19.12"/>
    </reaction>
</comment>
<dbReference type="InterPro" id="IPR001394">
    <property type="entry name" value="Peptidase_C19_UCH"/>
</dbReference>
<dbReference type="WBParaSite" id="HCON_00074950-00001">
    <property type="protein sequence ID" value="HCON_00074950-00001"/>
    <property type="gene ID" value="HCON_00074950"/>
</dbReference>
<dbReference type="Proteomes" id="UP000025227">
    <property type="component" value="Unplaced"/>
</dbReference>